<sequence length="312" mass="32945">MGPGAHPVPEPLSGGYPADVPSLYRNAECRQRVRDWCLERLGEWGVPHQRHEIPTTAGVTSVITMGPETAPAVPTVVLVPGTNTNASVYRHISEALAARWSTVVLDVPGQPGLSADARPRRGWSAWYGQWLTEALEQVAPGPAIVVGHSLGGAIVLASDSPRITGRVLLSSAGLVRLLVPPAVVAATVPWLARPTAPRAARVLRRMVAPGGQVPDELAEWMTVVARCCHSSLAPAPLPPELLAERRSVPCLVATGRHDVFLPPQRVAPAAQRHLGATLHVLQGSGHLLLDESPGEIVTLVAQALDAASRDTA</sequence>
<accession>A0A117EF99</accession>
<dbReference type="GO" id="GO:0016787">
    <property type="term" value="F:hydrolase activity"/>
    <property type="evidence" value="ECO:0007669"/>
    <property type="project" value="UniProtKB-KW"/>
</dbReference>
<keyword evidence="2" id="KW-0378">Hydrolase</keyword>
<dbReference type="Pfam" id="PF12697">
    <property type="entry name" value="Abhydrolase_6"/>
    <property type="match status" value="1"/>
</dbReference>
<reference evidence="2 3" key="2">
    <citation type="journal article" date="2016" name="Genome Announc.">
        <title>Draft Genome Sequences of Streptomyces scabiei S58, Streptomyces turgidiscabies T45, and Streptomyces acidiscabies a10, the Pathogens of Potato Common Scab, Isolated in Japan.</title>
        <authorList>
            <person name="Tomihama T."/>
            <person name="Nishi Y."/>
            <person name="Sakai M."/>
            <person name="Ikenaga M."/>
            <person name="Okubo T."/>
            <person name="Ikeda S."/>
        </authorList>
    </citation>
    <scope>NUCLEOTIDE SEQUENCE [LARGE SCALE GENOMIC DNA]</scope>
    <source>
        <strain evidence="2 3">S58</strain>
    </source>
</reference>
<dbReference type="Proteomes" id="UP000067448">
    <property type="component" value="Unassembled WGS sequence"/>
</dbReference>
<comment type="caution">
    <text evidence="2">The sequence shown here is derived from an EMBL/GenBank/DDBJ whole genome shotgun (WGS) entry which is preliminary data.</text>
</comment>
<organism evidence="2 3">
    <name type="scientific">Streptomyces scabiei</name>
    <dbReference type="NCBI Taxonomy" id="1930"/>
    <lineage>
        <taxon>Bacteria</taxon>
        <taxon>Bacillati</taxon>
        <taxon>Actinomycetota</taxon>
        <taxon>Actinomycetes</taxon>
        <taxon>Kitasatosporales</taxon>
        <taxon>Streptomycetaceae</taxon>
        <taxon>Streptomyces</taxon>
    </lineage>
</organism>
<reference evidence="3" key="3">
    <citation type="submission" date="2016-02" db="EMBL/GenBank/DDBJ databases">
        <title>Draft genome of pathogenic Streptomyces sp. in Japan.</title>
        <authorList>
            <person name="Tomihama T."/>
            <person name="Ikenaga M."/>
            <person name="Sakai M."/>
            <person name="Okubo T."/>
            <person name="Ikeda S."/>
        </authorList>
    </citation>
    <scope>NUCLEOTIDE SEQUENCE [LARGE SCALE GENOMIC DNA]</scope>
    <source>
        <strain evidence="3">S58</strain>
    </source>
</reference>
<dbReference type="InterPro" id="IPR029058">
    <property type="entry name" value="AB_hydrolase_fold"/>
</dbReference>
<evidence type="ECO:0000313" key="2">
    <source>
        <dbReference type="EMBL" id="GAQ64987.1"/>
    </source>
</evidence>
<dbReference type="PANTHER" id="PTHR46438:SF2">
    <property type="entry name" value="ALPHA_BETA-HYDROLASES SUPERFAMILY PROTEIN"/>
    <property type="match status" value="1"/>
</dbReference>
<feature type="domain" description="AB hydrolase-1" evidence="1">
    <location>
        <begin position="76"/>
        <end position="297"/>
    </location>
</feature>
<dbReference type="InterPro" id="IPR000073">
    <property type="entry name" value="AB_hydrolase_1"/>
</dbReference>
<dbReference type="SUPFAM" id="SSF53474">
    <property type="entry name" value="alpha/beta-Hydrolases"/>
    <property type="match status" value="1"/>
</dbReference>
<reference evidence="3" key="1">
    <citation type="submission" date="2015-11" db="EMBL/GenBank/DDBJ databases">
        <authorList>
            <consortium name="Cross-ministerial Strategic Innovation Promotion Program (SIP) consortium"/>
            <person name="Tomihama T."/>
            <person name="Ikenaga M."/>
            <person name="Sakai M."/>
            <person name="Okubo T."/>
            <person name="Ikeda S."/>
        </authorList>
    </citation>
    <scope>NUCLEOTIDE SEQUENCE [LARGE SCALE GENOMIC DNA]</scope>
    <source>
        <strain evidence="3">S58</strain>
    </source>
</reference>
<gene>
    <name evidence="2" type="ORF">SsS58_05394</name>
</gene>
<dbReference type="EMBL" id="BCMM01000027">
    <property type="protein sequence ID" value="GAQ64987.1"/>
    <property type="molecule type" value="Genomic_DNA"/>
</dbReference>
<dbReference type="Gene3D" id="3.40.50.1820">
    <property type="entry name" value="alpha/beta hydrolase"/>
    <property type="match status" value="1"/>
</dbReference>
<dbReference type="AlphaFoldDB" id="A0A117EF99"/>
<dbReference type="PANTHER" id="PTHR46438">
    <property type="entry name" value="ALPHA/BETA-HYDROLASES SUPERFAMILY PROTEIN"/>
    <property type="match status" value="1"/>
</dbReference>
<evidence type="ECO:0000259" key="1">
    <source>
        <dbReference type="Pfam" id="PF12697"/>
    </source>
</evidence>
<evidence type="ECO:0000313" key="3">
    <source>
        <dbReference type="Proteomes" id="UP000067448"/>
    </source>
</evidence>
<protein>
    <submittedName>
        <fullName evidence="2">Alpha/beta hydrolase family protein</fullName>
    </submittedName>
</protein>
<name>A0A117EF99_STRSC</name>
<proteinExistence type="predicted"/>